<dbReference type="Proteomes" id="UP001447188">
    <property type="component" value="Unassembled WGS sequence"/>
</dbReference>
<keyword evidence="6" id="KW-0547">Nucleotide-binding</keyword>
<evidence type="ECO:0000256" key="6">
    <source>
        <dbReference type="ARBA" id="ARBA00022741"/>
    </source>
</evidence>
<keyword evidence="5" id="KW-0677">Repeat</keyword>
<dbReference type="InterPro" id="IPR016197">
    <property type="entry name" value="Chromo-like_dom_sf"/>
</dbReference>
<dbReference type="InterPro" id="IPR021133">
    <property type="entry name" value="HEAT_type_2"/>
</dbReference>
<evidence type="ECO:0000256" key="2">
    <source>
        <dbReference type="ARBA" id="ARBA00011054"/>
    </source>
</evidence>
<dbReference type="Pfam" id="PF00005">
    <property type="entry name" value="ABC_tran"/>
    <property type="match status" value="2"/>
</dbReference>
<dbReference type="SMART" id="SM00382">
    <property type="entry name" value="AAA"/>
    <property type="match status" value="2"/>
</dbReference>
<evidence type="ECO:0000256" key="4">
    <source>
        <dbReference type="ARBA" id="ARBA00022490"/>
    </source>
</evidence>
<dbReference type="InterPro" id="IPR003593">
    <property type="entry name" value="AAA+_ATPase"/>
</dbReference>
<dbReference type="InterPro" id="IPR047038">
    <property type="entry name" value="eEF3_chromodomain-like_sf"/>
</dbReference>
<evidence type="ECO:0000313" key="11">
    <source>
        <dbReference type="EMBL" id="KAL0633163.1"/>
    </source>
</evidence>
<evidence type="ECO:0000256" key="5">
    <source>
        <dbReference type="ARBA" id="ARBA00022737"/>
    </source>
</evidence>
<dbReference type="PANTHER" id="PTHR19211">
    <property type="entry name" value="ATP-BINDING TRANSPORT PROTEIN-RELATED"/>
    <property type="match status" value="1"/>
</dbReference>
<evidence type="ECO:0000256" key="9">
    <source>
        <dbReference type="SAM" id="MobiDB-lite"/>
    </source>
</evidence>
<evidence type="ECO:0000256" key="8">
    <source>
        <dbReference type="PROSITE-ProRule" id="PRU00103"/>
    </source>
</evidence>
<keyword evidence="11" id="KW-0034">Amyloid</keyword>
<accession>A0ABR3GB24</accession>
<dbReference type="Pfam" id="PF24987">
    <property type="entry name" value="HEAT_EF3_N"/>
    <property type="match status" value="1"/>
</dbReference>
<dbReference type="CDD" id="cd18626">
    <property type="entry name" value="CD_eEF3"/>
    <property type="match status" value="1"/>
</dbReference>
<dbReference type="EMBL" id="JBBBZM010000135">
    <property type="protein sequence ID" value="KAL0633163.1"/>
    <property type="molecule type" value="Genomic_DNA"/>
</dbReference>
<reference evidence="11 12" key="1">
    <citation type="submission" date="2024-02" db="EMBL/GenBank/DDBJ databases">
        <title>Discinaceae phylogenomics.</title>
        <authorList>
            <person name="Dirks A.C."/>
            <person name="James T.Y."/>
        </authorList>
    </citation>
    <scope>NUCLEOTIDE SEQUENCE [LARGE SCALE GENOMIC DNA]</scope>
    <source>
        <strain evidence="11 12">ACD0624</strain>
    </source>
</reference>
<dbReference type="InterPro" id="IPR003439">
    <property type="entry name" value="ABC_transporter-like_ATP-bd"/>
</dbReference>
<evidence type="ECO:0000256" key="1">
    <source>
        <dbReference type="ARBA" id="ARBA00004496"/>
    </source>
</evidence>
<comment type="similarity">
    <text evidence="2">Belongs to the ABC transporter superfamily. ABCF family. EF3 subfamily.</text>
</comment>
<dbReference type="Gene3D" id="2.40.50.990">
    <property type="match status" value="1"/>
</dbReference>
<dbReference type="InterPro" id="IPR016024">
    <property type="entry name" value="ARM-type_fold"/>
</dbReference>
<feature type="repeat" description="HEAT" evidence="8">
    <location>
        <begin position="194"/>
        <end position="232"/>
    </location>
</feature>
<dbReference type="CDD" id="cd03221">
    <property type="entry name" value="ABCF_EF-3"/>
    <property type="match status" value="1"/>
</dbReference>
<evidence type="ECO:0000256" key="7">
    <source>
        <dbReference type="ARBA" id="ARBA00022840"/>
    </source>
</evidence>
<dbReference type="SUPFAM" id="SSF48371">
    <property type="entry name" value="ARM repeat"/>
    <property type="match status" value="1"/>
</dbReference>
<dbReference type="InterPro" id="IPR017871">
    <property type="entry name" value="ABC_transporter-like_CS"/>
</dbReference>
<dbReference type="Gene3D" id="1.25.10.10">
    <property type="entry name" value="Leucine-rich Repeat Variant"/>
    <property type="match status" value="1"/>
</dbReference>
<evidence type="ECO:0000313" key="12">
    <source>
        <dbReference type="Proteomes" id="UP001447188"/>
    </source>
</evidence>
<keyword evidence="12" id="KW-1185">Reference proteome</keyword>
<feature type="domain" description="ABC transporter" evidence="10">
    <location>
        <begin position="466"/>
        <end position="684"/>
    </location>
</feature>
<proteinExistence type="inferred from homology"/>
<dbReference type="Pfam" id="PF24984">
    <property type="entry name" value="HEAT_EF3_GNC1"/>
    <property type="match status" value="1"/>
</dbReference>
<dbReference type="PROSITE" id="PS50893">
    <property type="entry name" value="ABC_TRANSPORTER_2"/>
    <property type="match status" value="2"/>
</dbReference>
<comment type="subcellular location">
    <subcellularLocation>
        <location evidence="1">Cytoplasm</location>
    </subcellularLocation>
</comment>
<dbReference type="InterPro" id="IPR011989">
    <property type="entry name" value="ARM-like"/>
</dbReference>
<dbReference type="SUPFAM" id="SSF52540">
    <property type="entry name" value="P-loop containing nucleoside triphosphate hydrolases"/>
    <property type="match status" value="2"/>
</dbReference>
<evidence type="ECO:0000256" key="3">
    <source>
        <dbReference type="ARBA" id="ARBA00011353"/>
    </source>
</evidence>
<protein>
    <submittedName>
        <fullName evidence="11">[NU+] prion formation protein 1</fullName>
    </submittedName>
</protein>
<feature type="compositionally biased region" description="Basic residues" evidence="9">
    <location>
        <begin position="1056"/>
        <end position="1066"/>
    </location>
</feature>
<dbReference type="InterPro" id="IPR027417">
    <property type="entry name" value="P-loop_NTPase"/>
</dbReference>
<feature type="region of interest" description="Disordered" evidence="9">
    <location>
        <begin position="1040"/>
        <end position="1100"/>
    </location>
</feature>
<gene>
    <name evidence="11" type="primary">NEW1</name>
    <name evidence="11" type="ORF">Q9L58_007949</name>
</gene>
<evidence type="ECO:0000259" key="10">
    <source>
        <dbReference type="PROSITE" id="PS50893"/>
    </source>
</evidence>
<sequence>MPGVLDASMASLSLDLDIPSSLSAIFSAKTSQASLDASLSLCAAITANPGVAHHYLDQLVPALAKAANDKKSGTNRESAMIVYGALYESLPPSSPMTEILLLQTTLANVLDGLADKGSVVRESAQYAIDAIFALLKEEGLVVGLIRVLQVYLKSSGAKWQGRVGALQQIGKVAEKAAAQGGFLKDIMGRELERLIPVVESGMHDLKGEVSKAAVKTMTSLAKLLSNDDVSKHIPTLIKTMKEPSKETLQSAIHDLSQTTFIAIVTSPVLSLLTPLLERSLTSPQTSQDVLRQTVIVVENLTKLVHDPVEAREFLPRLQPGVKRIEDTASLPVVRGLAKIANATMEKAMKSGAFGVDGSTPERISVDEVENELKNRVKVKPSEQKTWENEGVRRYVAGMIREAIVVREWKRIHNCTAPYLRHVVAVEDSEREEEAKRISSDIEHWAKEETLKRFGDGVVEDDGNTEIEIVNADFSLAYGGMMLLSHTNLKLHKGRRYGLCGRNGAGKSTLMRSISEGKLEGFPTKEELRTCFVEHKQTEERDMSIVEYIQIALKDAGETGHSDEEIKETLRSVGFEGERARMNVSQLSGGWKMKLALAEAMLRRAEVLLLDEPTNHLDVTNVRWLEDYLKEHTEITSLIVSHDSKFLDAVCTDIIHYEEKKLAYYKGNLSEFVKVRPEGKAYYTLDASSVKFFFPPPGLLTGVKSSTRSIIKMTGVTYTYPTASKPSLYDITCSLTLSSRIAIMGANGAGKSTLVKILTGEMIPQRGKVEKHPNLRVGYMAQQSLHHVAMHLEKTPSQYLQWRFANGADKEVSMKDTRLLTLEDRQMLEKPIDLGDGSGAKRIEALVGRQKWKKSFQYETKWIGLNPKYNNMISRETLVANGFAKLVQDFDDAESAREGMGYRELDVTSISKHFEDVGLPADIAMNNEIGGLSGGQKVKVVIAAAMWPKPHLLILDEPTNYLDRESLGALATAIREFRGGVCLISHDAQFLTSLSDEEWHIDAGRMIKKGINGSLLYAPMLDSAPGSSVASSVQSSAVNSAANSDAEDGGDMEFKARKSKKKKFTKKQLKEREVRRRLRYLEWLNSPKGTPKPTDTDDEAD</sequence>
<organism evidence="11 12">
    <name type="scientific">Discina gigas</name>
    <dbReference type="NCBI Taxonomy" id="1032678"/>
    <lineage>
        <taxon>Eukaryota</taxon>
        <taxon>Fungi</taxon>
        <taxon>Dikarya</taxon>
        <taxon>Ascomycota</taxon>
        <taxon>Pezizomycotina</taxon>
        <taxon>Pezizomycetes</taxon>
        <taxon>Pezizales</taxon>
        <taxon>Discinaceae</taxon>
        <taxon>Discina</taxon>
    </lineage>
</organism>
<keyword evidence="7" id="KW-0067">ATP-binding</keyword>
<dbReference type="Gene3D" id="3.40.50.300">
    <property type="entry name" value="P-loop containing nucleotide triphosphate hydrolases"/>
    <property type="match status" value="2"/>
</dbReference>
<dbReference type="SUPFAM" id="SSF54160">
    <property type="entry name" value="Chromo domain-like"/>
    <property type="match status" value="1"/>
</dbReference>
<dbReference type="InterPro" id="IPR050611">
    <property type="entry name" value="ABCF"/>
</dbReference>
<dbReference type="PROSITE" id="PS50077">
    <property type="entry name" value="HEAT_REPEAT"/>
    <property type="match status" value="1"/>
</dbReference>
<keyword evidence="11" id="KW-0640">Prion</keyword>
<keyword evidence="4" id="KW-0963">Cytoplasm</keyword>
<name>A0ABR3GB24_9PEZI</name>
<dbReference type="InterPro" id="IPR015688">
    <property type="entry name" value="eEF3_ABC2_chromodomain-like"/>
</dbReference>
<dbReference type="PANTHER" id="PTHR19211:SF14">
    <property type="entry name" value="ATP-BINDING CASSETTE SUB-FAMILY F MEMBER 1"/>
    <property type="match status" value="1"/>
</dbReference>
<comment type="caution">
    <text evidence="11">The sequence shown here is derived from an EMBL/GenBank/DDBJ whole genome shotgun (WGS) entry which is preliminary data.</text>
</comment>
<comment type="subunit">
    <text evidence="3">Component of the NuA4 histone acetyltransferase complex.</text>
</comment>
<feature type="domain" description="ABC transporter" evidence="10">
    <location>
        <begin position="710"/>
        <end position="1027"/>
    </location>
</feature>
<dbReference type="PROSITE" id="PS00211">
    <property type="entry name" value="ABC_TRANSPORTER_1"/>
    <property type="match status" value="2"/>
</dbReference>